<feature type="region of interest" description="Disordered" evidence="1">
    <location>
        <begin position="339"/>
        <end position="453"/>
    </location>
</feature>
<evidence type="ECO:0000313" key="3">
    <source>
        <dbReference type="WBParaSite" id="Pan_g16481.t1"/>
    </source>
</evidence>
<dbReference type="InterPro" id="IPR031937">
    <property type="entry name" value="PNISR"/>
</dbReference>
<accession>A0A7E4V4Q9</accession>
<evidence type="ECO:0000313" key="2">
    <source>
        <dbReference type="Proteomes" id="UP000492821"/>
    </source>
</evidence>
<sequence>MDPSGGNYFNQSYYENIPSNSVNWAMLARQWIQNGQPQQDYAPPPLAPHWGHPGPHHPPMPHMGSRYPMNAGPRQQLGPMFNHNYGHAPPPPPPPPPQYQNMPIRPRYDFFQAPSVHQPPSHMMHDRHPIPPPQRPPYHANPPPPGPLFPAAANAPLFPAAASKVSADPYEWPSEQPPPPPPPPPAWIKTDKIDGKDELHDDMVSLNSAERKKLPNWILEGLDQMEKAKRRREEVEKAKKEMDKKVQDVERKRSWADSSDEEEPAPVRRKFEEYRRISDDEKSKIKSQAVKDILIQLLLSVTDTVINKAAEDAVNLVRSKQSVKAVVNKNTAALASLADLGGSSSEEEDNDGETAKPPASVGKVNSGDKSDFVGEKARSESHESSSHSYKRRSKTRSRSPRSPSSDRNYRSSSSRHHYGDRRRSRDEDRHNSHNGYHDYHRSSHHNYHHRSRD</sequence>
<proteinExistence type="predicted"/>
<feature type="region of interest" description="Disordered" evidence="1">
    <location>
        <begin position="166"/>
        <end position="193"/>
    </location>
</feature>
<reference evidence="3" key="2">
    <citation type="submission" date="2020-10" db="UniProtKB">
        <authorList>
            <consortium name="WormBaseParasite"/>
        </authorList>
    </citation>
    <scope>IDENTIFICATION</scope>
</reference>
<feature type="compositionally biased region" description="Low complexity" evidence="1">
    <location>
        <begin position="400"/>
        <end position="412"/>
    </location>
</feature>
<feature type="compositionally biased region" description="Basic residues" evidence="1">
    <location>
        <begin position="388"/>
        <end position="399"/>
    </location>
</feature>
<feature type="compositionally biased region" description="Pro residues" evidence="1">
    <location>
        <begin position="130"/>
        <end position="148"/>
    </location>
</feature>
<feature type="compositionally biased region" description="Pro residues" evidence="1">
    <location>
        <begin position="175"/>
        <end position="186"/>
    </location>
</feature>
<dbReference type="Pfam" id="PF15996">
    <property type="entry name" value="PNISR"/>
    <property type="match status" value="1"/>
</dbReference>
<feature type="compositionally biased region" description="Basic and acidic residues" evidence="1">
    <location>
        <begin position="366"/>
        <end position="385"/>
    </location>
</feature>
<protein>
    <submittedName>
        <fullName evidence="3">Arginine/serine-rich protein PNISR</fullName>
    </submittedName>
</protein>
<organism evidence="2 3">
    <name type="scientific">Panagrellus redivivus</name>
    <name type="common">Microworm</name>
    <dbReference type="NCBI Taxonomy" id="6233"/>
    <lineage>
        <taxon>Eukaryota</taxon>
        <taxon>Metazoa</taxon>
        <taxon>Ecdysozoa</taxon>
        <taxon>Nematoda</taxon>
        <taxon>Chromadorea</taxon>
        <taxon>Rhabditida</taxon>
        <taxon>Tylenchina</taxon>
        <taxon>Panagrolaimomorpha</taxon>
        <taxon>Panagrolaimoidea</taxon>
        <taxon>Panagrolaimidae</taxon>
        <taxon>Panagrellus</taxon>
    </lineage>
</organism>
<feature type="compositionally biased region" description="Basic residues" evidence="1">
    <location>
        <begin position="442"/>
        <end position="453"/>
    </location>
</feature>
<feature type="compositionally biased region" description="Basic and acidic residues" evidence="1">
    <location>
        <begin position="230"/>
        <end position="255"/>
    </location>
</feature>
<feature type="compositionally biased region" description="Pro residues" evidence="1">
    <location>
        <begin position="88"/>
        <end position="98"/>
    </location>
</feature>
<reference evidence="2" key="1">
    <citation type="journal article" date="2013" name="Genetics">
        <title>The draft genome and transcriptome of Panagrellus redivivus are shaped by the harsh demands of a free-living lifestyle.</title>
        <authorList>
            <person name="Srinivasan J."/>
            <person name="Dillman A.R."/>
            <person name="Macchietto M.G."/>
            <person name="Heikkinen L."/>
            <person name="Lakso M."/>
            <person name="Fracchia K.M."/>
            <person name="Antoshechkin I."/>
            <person name="Mortazavi A."/>
            <person name="Wong G."/>
            <person name="Sternberg P.W."/>
        </authorList>
    </citation>
    <scope>NUCLEOTIDE SEQUENCE [LARGE SCALE GENOMIC DNA]</scope>
    <source>
        <strain evidence="2">MT8872</strain>
    </source>
</reference>
<dbReference type="Proteomes" id="UP000492821">
    <property type="component" value="Unassembled WGS sequence"/>
</dbReference>
<feature type="compositionally biased region" description="Basic and acidic residues" evidence="1">
    <location>
        <begin position="421"/>
        <end position="441"/>
    </location>
</feature>
<feature type="region of interest" description="Disordered" evidence="1">
    <location>
        <begin position="36"/>
        <end position="153"/>
    </location>
</feature>
<keyword evidence="2" id="KW-1185">Reference proteome</keyword>
<name>A0A7E4V4Q9_PANRE</name>
<dbReference type="PANTHER" id="PTHR31518">
    <property type="entry name" value="ARGININE/SERINE-RICH PROTEIN PNISR"/>
    <property type="match status" value="1"/>
</dbReference>
<dbReference type="WBParaSite" id="Pan_g16481.t1">
    <property type="protein sequence ID" value="Pan_g16481.t1"/>
    <property type="gene ID" value="Pan_g16481"/>
</dbReference>
<feature type="region of interest" description="Disordered" evidence="1">
    <location>
        <begin position="230"/>
        <end position="270"/>
    </location>
</feature>
<evidence type="ECO:0000256" key="1">
    <source>
        <dbReference type="SAM" id="MobiDB-lite"/>
    </source>
</evidence>
<dbReference type="AlphaFoldDB" id="A0A7E4V4Q9"/>